<proteinExistence type="predicted"/>
<evidence type="ECO:0008006" key="3">
    <source>
        <dbReference type="Google" id="ProtNLM"/>
    </source>
</evidence>
<dbReference type="Gene3D" id="2.60.120.330">
    <property type="entry name" value="B-lactam Antibiotic, Isopenicillin N Synthase, Chain"/>
    <property type="match status" value="1"/>
</dbReference>
<sequence>MFIDEKETSTVVPEATNNTIASLPPLSELAASPDPSAGLYIESRGGETVQVKIPRDCIAFQTGEALERITGGKFKAVPHFVRGVRAAVSDGRVARNTLAVFTQPNLGEEVDNEQHITFGEFARGIVAKNTSSVADPDVGFVKIVRGHTVGHPTAGARPVVPELATLWTRSSINTRKLPRPRRLLQWGPFVTTSVRNTARLQRNISTTATSRFRYTSPAMAVPPKFAAHKLTFGAEPKPSADGVPAQPHTIELYLDYVCPYSAKQFNTFYNAVVPAIRANPAWAANLEVIFRQQVQPWHPSSTLVHESAVAVVKTAPAKFWAYSDALFKAQKDYFDANVVNEPRNETYRRLAKLAGSVGVDEKAVLDLLVVSDKPDAEGALNVGNGVTNDFKVLIKLARLTGVHVSPTVLFDGYPNNEISSGWTLDQWKEWLQKNIV</sequence>
<keyword evidence="2" id="KW-1185">Reference proteome</keyword>
<organism evidence="1 2">
    <name type="scientific">Colletotrichum lupini</name>
    <dbReference type="NCBI Taxonomy" id="145971"/>
    <lineage>
        <taxon>Eukaryota</taxon>
        <taxon>Fungi</taxon>
        <taxon>Dikarya</taxon>
        <taxon>Ascomycota</taxon>
        <taxon>Pezizomycotina</taxon>
        <taxon>Sordariomycetes</taxon>
        <taxon>Hypocreomycetidae</taxon>
        <taxon>Glomerellales</taxon>
        <taxon>Glomerellaceae</taxon>
        <taxon>Colletotrichum</taxon>
        <taxon>Colletotrichum acutatum species complex</taxon>
    </lineage>
</organism>
<dbReference type="InterPro" id="IPR036249">
    <property type="entry name" value="Thioredoxin-like_sf"/>
</dbReference>
<name>A0A9Q8T3B4_9PEZI</name>
<dbReference type="Gene3D" id="3.40.30.10">
    <property type="entry name" value="Glutaredoxin"/>
    <property type="match status" value="1"/>
</dbReference>
<dbReference type="SUPFAM" id="SSF51197">
    <property type="entry name" value="Clavaminate synthase-like"/>
    <property type="match status" value="1"/>
</dbReference>
<dbReference type="KEGG" id="clup:CLUP02_13650"/>
<dbReference type="AlphaFoldDB" id="A0A9Q8T3B4"/>
<evidence type="ECO:0000313" key="1">
    <source>
        <dbReference type="EMBL" id="UQC88128.1"/>
    </source>
</evidence>
<dbReference type="RefSeq" id="XP_049149734.1">
    <property type="nucleotide sequence ID" value="XM_049292588.1"/>
</dbReference>
<accession>A0A9Q8T3B4</accession>
<reference evidence="1" key="1">
    <citation type="journal article" date="2021" name="Mol. Plant Microbe Interact.">
        <title>Complete Genome Sequence of the Plant-Pathogenic Fungus Colletotrichum lupini.</title>
        <authorList>
            <person name="Baroncelli R."/>
            <person name="Pensec F."/>
            <person name="Da Lio D."/>
            <person name="Boufleur T."/>
            <person name="Vicente I."/>
            <person name="Sarrocco S."/>
            <person name="Picot A."/>
            <person name="Baraldi E."/>
            <person name="Sukno S."/>
            <person name="Thon M."/>
            <person name="Le Floch G."/>
        </authorList>
    </citation>
    <scope>NUCLEOTIDE SEQUENCE</scope>
    <source>
        <strain evidence="1">IMI 504893</strain>
    </source>
</reference>
<dbReference type="PANTHER" id="PTHR33875:SF2">
    <property type="entry name" value="ACR183CP"/>
    <property type="match status" value="1"/>
</dbReference>
<dbReference type="InterPro" id="IPR027443">
    <property type="entry name" value="IPNS-like_sf"/>
</dbReference>
<dbReference type="SUPFAM" id="SSF52833">
    <property type="entry name" value="Thioredoxin-like"/>
    <property type="match status" value="1"/>
</dbReference>
<protein>
    <recommendedName>
        <fullName evidence="3">Thioredoxin-like fold domain-containing protein</fullName>
    </recommendedName>
</protein>
<dbReference type="PANTHER" id="PTHR33875">
    <property type="entry name" value="OS09G0542200 PROTEIN"/>
    <property type="match status" value="1"/>
</dbReference>
<gene>
    <name evidence="1" type="ORF">CLUP02_13650</name>
</gene>
<evidence type="ECO:0000313" key="2">
    <source>
        <dbReference type="Proteomes" id="UP000830671"/>
    </source>
</evidence>
<dbReference type="EMBL" id="CP019479">
    <property type="protein sequence ID" value="UQC88128.1"/>
    <property type="molecule type" value="Genomic_DNA"/>
</dbReference>
<dbReference type="Proteomes" id="UP000830671">
    <property type="component" value="Chromosome 7"/>
</dbReference>
<dbReference type="GeneID" id="73347598"/>